<protein>
    <submittedName>
        <fullName evidence="2">Uncharacterized protein</fullName>
    </submittedName>
</protein>
<dbReference type="RefSeq" id="WP_046637738.1">
    <property type="nucleotide sequence ID" value="NZ_CCRK01000015.1"/>
</dbReference>
<keyword evidence="1" id="KW-0472">Membrane</keyword>
<gene>
    <name evidence="2" type="ORF">NGAL_HAMBI1189_49570</name>
</gene>
<name>A0A0T7H1D2_NEOGA</name>
<evidence type="ECO:0000313" key="3">
    <source>
        <dbReference type="Proteomes" id="UP000039660"/>
    </source>
</evidence>
<dbReference type="Proteomes" id="UP000039660">
    <property type="component" value="Unassembled WGS sequence"/>
</dbReference>
<dbReference type="EMBL" id="CCRK01000015">
    <property type="protein sequence ID" value="CDZ53364.1"/>
    <property type="molecule type" value="Genomic_DNA"/>
</dbReference>
<keyword evidence="1" id="KW-1133">Transmembrane helix</keyword>
<organism evidence="2 3">
    <name type="scientific">Neorhizobium galegae bv. officinalis</name>
    <dbReference type="NCBI Taxonomy" id="323656"/>
    <lineage>
        <taxon>Bacteria</taxon>
        <taxon>Pseudomonadati</taxon>
        <taxon>Pseudomonadota</taxon>
        <taxon>Alphaproteobacteria</taxon>
        <taxon>Hyphomicrobiales</taxon>
        <taxon>Rhizobiaceae</taxon>
        <taxon>Rhizobium/Agrobacterium group</taxon>
        <taxon>Neorhizobium</taxon>
    </lineage>
</organism>
<dbReference type="PROSITE" id="PS51257">
    <property type="entry name" value="PROKAR_LIPOPROTEIN"/>
    <property type="match status" value="1"/>
</dbReference>
<dbReference type="AlphaFoldDB" id="A0A0T7H1D2"/>
<evidence type="ECO:0000256" key="1">
    <source>
        <dbReference type="SAM" id="Phobius"/>
    </source>
</evidence>
<reference evidence="2 3" key="1">
    <citation type="submission" date="2014-08" db="EMBL/GenBank/DDBJ databases">
        <authorList>
            <person name="Chen Y.-H."/>
        </authorList>
    </citation>
    <scope>NUCLEOTIDE SEQUENCE [LARGE SCALE GENOMIC DNA]</scope>
</reference>
<feature type="transmembrane region" description="Helical" evidence="1">
    <location>
        <begin position="116"/>
        <end position="133"/>
    </location>
</feature>
<accession>A0A0T7H1D2</accession>
<evidence type="ECO:0000313" key="2">
    <source>
        <dbReference type="EMBL" id="CDZ53364.1"/>
    </source>
</evidence>
<sequence>MGRSELAFHERANRSFIVVAVLAAIACVGAALSGFWVEGIASGRLINSASAVLGLASLSQLKESGWFDRFVDIYLDEENFPSGPPSHEMRRYYTVDNPEQPLRSAVRIALLHNSKVGGYFAVASLLLALMGAWL</sequence>
<keyword evidence="1" id="KW-0812">Transmembrane</keyword>
<feature type="transmembrane region" description="Helical" evidence="1">
    <location>
        <begin position="16"/>
        <end position="37"/>
    </location>
</feature>
<proteinExistence type="predicted"/>